<name>A0A5A7QQ16_STRAF</name>
<comment type="caution">
    <text evidence="1">The sequence shown here is derived from an EMBL/GenBank/DDBJ whole genome shotgun (WGS) entry which is preliminary data.</text>
</comment>
<reference evidence="2" key="1">
    <citation type="journal article" date="2019" name="Curr. Biol.">
        <title>Genome Sequence of Striga asiatica Provides Insight into the Evolution of Plant Parasitism.</title>
        <authorList>
            <person name="Yoshida S."/>
            <person name="Kim S."/>
            <person name="Wafula E.K."/>
            <person name="Tanskanen J."/>
            <person name="Kim Y.M."/>
            <person name="Honaas L."/>
            <person name="Yang Z."/>
            <person name="Spallek T."/>
            <person name="Conn C.E."/>
            <person name="Ichihashi Y."/>
            <person name="Cheong K."/>
            <person name="Cui S."/>
            <person name="Der J.P."/>
            <person name="Gundlach H."/>
            <person name="Jiao Y."/>
            <person name="Hori C."/>
            <person name="Ishida J.K."/>
            <person name="Kasahara H."/>
            <person name="Kiba T."/>
            <person name="Kim M.S."/>
            <person name="Koo N."/>
            <person name="Laohavisit A."/>
            <person name="Lee Y.H."/>
            <person name="Lumba S."/>
            <person name="McCourt P."/>
            <person name="Mortimer J.C."/>
            <person name="Mutuku J.M."/>
            <person name="Nomura T."/>
            <person name="Sasaki-Sekimoto Y."/>
            <person name="Seto Y."/>
            <person name="Wang Y."/>
            <person name="Wakatake T."/>
            <person name="Sakakibara H."/>
            <person name="Demura T."/>
            <person name="Yamaguchi S."/>
            <person name="Yoneyama K."/>
            <person name="Manabe R.I."/>
            <person name="Nelson D.C."/>
            <person name="Schulman A.H."/>
            <person name="Timko M.P."/>
            <person name="dePamphilis C.W."/>
            <person name="Choi D."/>
            <person name="Shirasu K."/>
        </authorList>
    </citation>
    <scope>NUCLEOTIDE SEQUENCE [LARGE SCALE GENOMIC DNA]</scope>
    <source>
        <strain evidence="2">cv. UVA1</strain>
    </source>
</reference>
<proteinExistence type="predicted"/>
<accession>A0A5A7QQ16</accession>
<dbReference type="EMBL" id="BKCP01007837">
    <property type="protein sequence ID" value="GER47290.1"/>
    <property type="molecule type" value="Genomic_DNA"/>
</dbReference>
<dbReference type="AlphaFoldDB" id="A0A5A7QQ16"/>
<protein>
    <submittedName>
        <fullName evidence="1">RING/U-box superfamily protein</fullName>
    </submittedName>
</protein>
<sequence length="125" mass="13831">MRKLTKPLKMSCFKKLLVDWGLVLVSCGIGYFTRGEELYYSLFQGCGVPLHLMRTFNLWAGFENFGIIEGLQAAWINVAVSLSCRYPKWAPLLVTLVSLALQVGKKKFSGMPAADAPPPSSVELC</sequence>
<gene>
    <name evidence="1" type="ORF">STAS_24380</name>
</gene>
<evidence type="ECO:0000313" key="2">
    <source>
        <dbReference type="Proteomes" id="UP000325081"/>
    </source>
</evidence>
<dbReference type="Proteomes" id="UP000325081">
    <property type="component" value="Unassembled WGS sequence"/>
</dbReference>
<keyword evidence="2" id="KW-1185">Reference proteome</keyword>
<evidence type="ECO:0000313" key="1">
    <source>
        <dbReference type="EMBL" id="GER47290.1"/>
    </source>
</evidence>
<organism evidence="1 2">
    <name type="scientific">Striga asiatica</name>
    <name type="common">Asiatic witchweed</name>
    <name type="synonym">Buchnera asiatica</name>
    <dbReference type="NCBI Taxonomy" id="4170"/>
    <lineage>
        <taxon>Eukaryota</taxon>
        <taxon>Viridiplantae</taxon>
        <taxon>Streptophyta</taxon>
        <taxon>Embryophyta</taxon>
        <taxon>Tracheophyta</taxon>
        <taxon>Spermatophyta</taxon>
        <taxon>Magnoliopsida</taxon>
        <taxon>eudicotyledons</taxon>
        <taxon>Gunneridae</taxon>
        <taxon>Pentapetalae</taxon>
        <taxon>asterids</taxon>
        <taxon>lamiids</taxon>
        <taxon>Lamiales</taxon>
        <taxon>Orobanchaceae</taxon>
        <taxon>Buchnereae</taxon>
        <taxon>Striga</taxon>
    </lineage>
</organism>